<proteinExistence type="predicted"/>
<dbReference type="Proteomes" id="UP001163846">
    <property type="component" value="Unassembled WGS sequence"/>
</dbReference>
<dbReference type="AlphaFoldDB" id="A0AA38U9Q4"/>
<keyword evidence="2" id="KW-1185">Reference proteome</keyword>
<dbReference type="EMBL" id="MU807510">
    <property type="protein sequence ID" value="KAJ3831392.1"/>
    <property type="molecule type" value="Genomic_DNA"/>
</dbReference>
<organism evidence="1 2">
    <name type="scientific">Lentinula raphanica</name>
    <dbReference type="NCBI Taxonomy" id="153919"/>
    <lineage>
        <taxon>Eukaryota</taxon>
        <taxon>Fungi</taxon>
        <taxon>Dikarya</taxon>
        <taxon>Basidiomycota</taxon>
        <taxon>Agaricomycotina</taxon>
        <taxon>Agaricomycetes</taxon>
        <taxon>Agaricomycetidae</taxon>
        <taxon>Agaricales</taxon>
        <taxon>Marasmiineae</taxon>
        <taxon>Omphalotaceae</taxon>
        <taxon>Lentinula</taxon>
    </lineage>
</organism>
<accession>A0AA38U9Q4</accession>
<protein>
    <submittedName>
        <fullName evidence="1">Uncharacterized protein</fullName>
    </submittedName>
</protein>
<gene>
    <name evidence="1" type="ORF">F5878DRAFT_514400</name>
</gene>
<evidence type="ECO:0000313" key="1">
    <source>
        <dbReference type="EMBL" id="KAJ3831392.1"/>
    </source>
</evidence>
<feature type="non-terminal residue" evidence="1">
    <location>
        <position position="1"/>
    </location>
</feature>
<evidence type="ECO:0000313" key="2">
    <source>
        <dbReference type="Proteomes" id="UP001163846"/>
    </source>
</evidence>
<comment type="caution">
    <text evidence="1">The sequence shown here is derived from an EMBL/GenBank/DDBJ whole genome shotgun (WGS) entry which is preliminary data.</text>
</comment>
<feature type="non-terminal residue" evidence="1">
    <location>
        <position position="144"/>
    </location>
</feature>
<sequence>PALFVSPDNTFRTSLFMMWLRVRPVFLWRLSLPTRPKFYSNKDWRKMLEAADGLKLLSLKGRAEMLQELKDVVSDSRQYGIKIDADNIASATAFWKGAPVLVLNNRVPESDVVLAAVWELYEINFRLELVLLDRELIPEPIGED</sequence>
<reference evidence="1" key="1">
    <citation type="submission" date="2022-08" db="EMBL/GenBank/DDBJ databases">
        <authorList>
            <consortium name="DOE Joint Genome Institute"/>
            <person name="Min B."/>
            <person name="Riley R."/>
            <person name="Sierra-Patev S."/>
            <person name="Naranjo-Ortiz M."/>
            <person name="Looney B."/>
            <person name="Konkel Z."/>
            <person name="Slot J.C."/>
            <person name="Sakamoto Y."/>
            <person name="Steenwyk J.L."/>
            <person name="Rokas A."/>
            <person name="Carro J."/>
            <person name="Camarero S."/>
            <person name="Ferreira P."/>
            <person name="Molpeceres G."/>
            <person name="Ruiz-Duenas F.J."/>
            <person name="Serrano A."/>
            <person name="Henrissat B."/>
            <person name="Drula E."/>
            <person name="Hughes K.W."/>
            <person name="Mata J.L."/>
            <person name="Ishikawa N.K."/>
            <person name="Vargas-Isla R."/>
            <person name="Ushijima S."/>
            <person name="Smith C.A."/>
            <person name="Ahrendt S."/>
            <person name="Andreopoulos W."/>
            <person name="He G."/>
            <person name="Labutti K."/>
            <person name="Lipzen A."/>
            <person name="Ng V."/>
            <person name="Sandor L."/>
            <person name="Barry K."/>
            <person name="Martinez A.T."/>
            <person name="Xiao Y."/>
            <person name="Gibbons J.G."/>
            <person name="Terashima K."/>
            <person name="Hibbett D.S."/>
            <person name="Grigoriev I.V."/>
        </authorList>
    </citation>
    <scope>NUCLEOTIDE SEQUENCE</scope>
    <source>
        <strain evidence="1">TFB9207</strain>
    </source>
</reference>
<name>A0AA38U9Q4_9AGAR</name>